<dbReference type="EMBL" id="PGFF01000001">
    <property type="protein sequence ID" value="PJJ70711.1"/>
    <property type="molecule type" value="Genomic_DNA"/>
</dbReference>
<organism evidence="1 2">
    <name type="scientific">Diaminobutyricimonas aerilata</name>
    <dbReference type="NCBI Taxonomy" id="1162967"/>
    <lineage>
        <taxon>Bacteria</taxon>
        <taxon>Bacillati</taxon>
        <taxon>Actinomycetota</taxon>
        <taxon>Actinomycetes</taxon>
        <taxon>Micrococcales</taxon>
        <taxon>Microbacteriaceae</taxon>
        <taxon>Diaminobutyricimonas</taxon>
    </lineage>
</organism>
<dbReference type="Proteomes" id="UP000228758">
    <property type="component" value="Unassembled WGS sequence"/>
</dbReference>
<reference evidence="1 2" key="1">
    <citation type="submission" date="2017-11" db="EMBL/GenBank/DDBJ databases">
        <title>Genomic Encyclopedia of Archaeal and Bacterial Type Strains, Phase II (KMG-II): From Individual Species to Whole Genera.</title>
        <authorList>
            <person name="Goeker M."/>
        </authorList>
    </citation>
    <scope>NUCLEOTIDE SEQUENCE [LARGE SCALE GENOMIC DNA]</scope>
    <source>
        <strain evidence="1 2">DSM 27393</strain>
    </source>
</reference>
<sequence>MAGADEVAAALVRATDDASIRRVARRFAALPPTEIDSLLWSEHRPDRLAALLILVEQYRAGRDPSAVVEQLLDAARAERVDDEELVAAVAESILGDAHREGSRNRFFQLAKSDVVWVRMLALLATGVFVKAGDPSTTLELVERLAPERHPGMRQASATLLRTIGKRMPDTLIPFLDRTARRLPREVVQMAVEHLPADEADRIRSLAKG</sequence>
<dbReference type="Gene3D" id="1.25.10.90">
    <property type="match status" value="1"/>
</dbReference>
<keyword evidence="2" id="KW-1185">Reference proteome</keyword>
<dbReference type="OrthoDB" id="9775346at2"/>
<dbReference type="InterPro" id="IPR014825">
    <property type="entry name" value="DNA_alkylation"/>
</dbReference>
<proteinExistence type="predicted"/>
<dbReference type="Pfam" id="PF08713">
    <property type="entry name" value="DNA_alkylation"/>
    <property type="match status" value="1"/>
</dbReference>
<gene>
    <name evidence="1" type="ORF">CLV46_0235</name>
</gene>
<dbReference type="AlphaFoldDB" id="A0A2M9CFJ8"/>
<dbReference type="RefSeq" id="WP_100363103.1">
    <property type="nucleotide sequence ID" value="NZ_PGFF01000001.1"/>
</dbReference>
<dbReference type="InterPro" id="IPR016024">
    <property type="entry name" value="ARM-type_fold"/>
</dbReference>
<comment type="caution">
    <text evidence="1">The sequence shown here is derived from an EMBL/GenBank/DDBJ whole genome shotgun (WGS) entry which is preliminary data.</text>
</comment>
<evidence type="ECO:0000313" key="2">
    <source>
        <dbReference type="Proteomes" id="UP000228758"/>
    </source>
</evidence>
<evidence type="ECO:0000313" key="1">
    <source>
        <dbReference type="EMBL" id="PJJ70711.1"/>
    </source>
</evidence>
<accession>A0A2M9CFJ8</accession>
<protein>
    <submittedName>
        <fullName evidence="1">3-methyladenine DNA glycosylase AlkD</fullName>
    </submittedName>
</protein>
<dbReference type="SUPFAM" id="SSF48371">
    <property type="entry name" value="ARM repeat"/>
    <property type="match status" value="1"/>
</dbReference>
<name>A0A2M9CFJ8_9MICO</name>